<dbReference type="eggNOG" id="COG3706">
    <property type="taxonomic scope" value="Bacteria"/>
</dbReference>
<name>F4QS12_9CAUL</name>
<dbReference type="Proteomes" id="UP000006512">
    <property type="component" value="Unassembled WGS sequence"/>
</dbReference>
<dbReference type="EMBL" id="GL883080">
    <property type="protein sequence ID" value="EGF89532.1"/>
    <property type="molecule type" value="Genomic_DNA"/>
</dbReference>
<gene>
    <name evidence="2" type="ORF">ABI_39480</name>
</gene>
<accession>F4QS12</accession>
<proteinExistence type="predicted"/>
<dbReference type="HOGENOM" id="CLU_632598_0_0_5"/>
<evidence type="ECO:0008006" key="4">
    <source>
        <dbReference type="Google" id="ProtNLM"/>
    </source>
</evidence>
<evidence type="ECO:0000256" key="1">
    <source>
        <dbReference type="SAM" id="MobiDB-lite"/>
    </source>
</evidence>
<protein>
    <recommendedName>
        <fullName evidence="4">EAL domain protein</fullName>
    </recommendedName>
</protein>
<feature type="region of interest" description="Disordered" evidence="1">
    <location>
        <begin position="1"/>
        <end position="22"/>
    </location>
</feature>
<dbReference type="STRING" id="715226.ABI_39480"/>
<reference evidence="3" key="1">
    <citation type="submission" date="2011-03" db="EMBL/GenBank/DDBJ databases">
        <title>Draft genome sequence of Brevundimonas diminuta.</title>
        <authorList>
            <person name="Brown P.J.B."/>
            <person name="Buechlein A."/>
            <person name="Hemmerich C."/>
            <person name="Brun Y.V."/>
        </authorList>
    </citation>
    <scope>NUCLEOTIDE SEQUENCE [LARGE SCALE GENOMIC DNA]</scope>
    <source>
        <strain evidence="3">C19</strain>
    </source>
</reference>
<evidence type="ECO:0000313" key="2">
    <source>
        <dbReference type="EMBL" id="EGF89532.1"/>
    </source>
</evidence>
<dbReference type="AlphaFoldDB" id="F4QS12"/>
<keyword evidence="3" id="KW-1185">Reference proteome</keyword>
<evidence type="ECO:0000313" key="3">
    <source>
        <dbReference type="Proteomes" id="UP000006512"/>
    </source>
</evidence>
<sequence>MSGSDQEISRGYAAGGAPPAPSRERLVLQRDDAVNIVERLRETHVDVHGHAFLLQFDTLIVRLGVKWHAKCDLVFEHLKTNFEKVYPEPNWCIGVNGDAWLVMIPQLSPRKGALAVADMWRDLCGFFVGDMSSVEVPIYDVLVEDVDRLSIGKIDLRTYVGPAQIDAPLRARHGPFQDEGGESGHATGGMAHAVPIQRPVIVAASVNYAGRTLKVASSVEPLFEMKKMVMIGHRLEAMVMENLDNALLDRKHLANLDWNLREQVDLVNIDQGLKLLRLRSPEQRKMMMVVPAAFSTFASARSRQKITVEVAKAAAEMGLKVLFEVRGLDGVPPHRVLEIVSMIKPFCMTVVGSVNADRKTIATLNKCGLSGVCIEYDGVKRDEAGLQDHLSTLAAAAKLSAGACMVQGFDNYRQMAVARLAGVTHASMKTAALMSPKGAAHVASRAAEGLRDSDAPLPSLSQGL</sequence>
<organism evidence="2 3">
    <name type="scientific">Asticcacaulis biprosthecium C19</name>
    <dbReference type="NCBI Taxonomy" id="715226"/>
    <lineage>
        <taxon>Bacteria</taxon>
        <taxon>Pseudomonadati</taxon>
        <taxon>Pseudomonadota</taxon>
        <taxon>Alphaproteobacteria</taxon>
        <taxon>Caulobacterales</taxon>
        <taxon>Caulobacteraceae</taxon>
        <taxon>Asticcacaulis</taxon>
    </lineage>
</organism>
<dbReference type="RefSeq" id="WP_006274727.1">
    <property type="nucleotide sequence ID" value="NZ_GL883080.1"/>
</dbReference>